<keyword evidence="4" id="KW-1185">Reference proteome</keyword>
<evidence type="ECO:0000256" key="1">
    <source>
        <dbReference type="SAM" id="MobiDB-lite"/>
    </source>
</evidence>
<keyword evidence="2" id="KW-0472">Membrane</keyword>
<sequence length="365" mass="39951">MEEELKQAMRAAASTVDPPIDDLVAGGMARGRRMRRRYVAKVASGSVAIVVGAASAALAVPQLMDRGDDGGDVATAHDGDGGVAADDGDDGRSLEDESTGEESITDSLSLPVEEYMMSVDEGLLLRRAHDQLVQECMQEQGFAWEPPRRSGLSFASELHRRYAFVYERDVAREHGYQSVTPDGELMSDPPEPDASEEERHALGGSGPLGEEREGCLGDADTELAGDATFYRVGGFRPPEAVDGLGESYVRSREDERVQEVIAEWSACMAEEGHGRERPGEFPTELDINRTEVTPEEIEIALADVRCQERTGLVHVWFEVESEIQAEMIEADAETFARIAEEKEVILRRAAEILESDVDEGHPESR</sequence>
<gene>
    <name evidence="3" type="ORF">DPM12_06450</name>
</gene>
<comment type="caution">
    <text evidence="3">The sequence shown here is derived from an EMBL/GenBank/DDBJ whole genome shotgun (WGS) entry which is preliminary data.</text>
</comment>
<feature type="region of interest" description="Disordered" evidence="1">
    <location>
        <begin position="175"/>
        <end position="215"/>
    </location>
</feature>
<dbReference type="EMBL" id="QMIG01000003">
    <property type="protein sequence ID" value="RAW17618.1"/>
    <property type="molecule type" value="Genomic_DNA"/>
</dbReference>
<dbReference type="AlphaFoldDB" id="A0A329R3P5"/>
<protein>
    <submittedName>
        <fullName evidence="3">Uncharacterized protein</fullName>
    </submittedName>
</protein>
<evidence type="ECO:0000313" key="4">
    <source>
        <dbReference type="Proteomes" id="UP000250462"/>
    </source>
</evidence>
<dbReference type="Proteomes" id="UP000250462">
    <property type="component" value="Unassembled WGS sequence"/>
</dbReference>
<proteinExistence type="predicted"/>
<feature type="transmembrane region" description="Helical" evidence="2">
    <location>
        <begin position="38"/>
        <end position="60"/>
    </location>
</feature>
<evidence type="ECO:0000313" key="3">
    <source>
        <dbReference type="EMBL" id="RAW17618.1"/>
    </source>
</evidence>
<organism evidence="3 4">
    <name type="scientific">Phytoactinopolyspora halophila</name>
    <dbReference type="NCBI Taxonomy" id="1981511"/>
    <lineage>
        <taxon>Bacteria</taxon>
        <taxon>Bacillati</taxon>
        <taxon>Actinomycetota</taxon>
        <taxon>Actinomycetes</taxon>
        <taxon>Jiangellales</taxon>
        <taxon>Jiangellaceae</taxon>
        <taxon>Phytoactinopolyspora</taxon>
    </lineage>
</organism>
<reference evidence="3 4" key="1">
    <citation type="submission" date="2018-06" db="EMBL/GenBank/DDBJ databases">
        <title>Phytoactinopolyspora halophila sp. nov., a novel halophilic actinomycete isolated from a saline soil in China.</title>
        <authorList>
            <person name="Tang S.-K."/>
        </authorList>
    </citation>
    <scope>NUCLEOTIDE SEQUENCE [LARGE SCALE GENOMIC DNA]</scope>
    <source>
        <strain evidence="3 4">YIM 96934</strain>
    </source>
</reference>
<accession>A0A329R3P5</accession>
<feature type="compositionally biased region" description="Basic and acidic residues" evidence="1">
    <location>
        <begin position="69"/>
        <end position="80"/>
    </location>
</feature>
<name>A0A329R3P5_9ACTN</name>
<evidence type="ECO:0000256" key="2">
    <source>
        <dbReference type="SAM" id="Phobius"/>
    </source>
</evidence>
<keyword evidence="2" id="KW-0812">Transmembrane</keyword>
<feature type="region of interest" description="Disordered" evidence="1">
    <location>
        <begin position="69"/>
        <end position="107"/>
    </location>
</feature>
<keyword evidence="2" id="KW-1133">Transmembrane helix</keyword>